<dbReference type="GO" id="GO:0003955">
    <property type="term" value="F:NAD(P)H dehydrogenase (quinone) activity"/>
    <property type="evidence" value="ECO:0007669"/>
    <property type="project" value="TreeGrafter"/>
</dbReference>
<evidence type="ECO:0000256" key="4">
    <source>
        <dbReference type="ARBA" id="ARBA00022719"/>
    </source>
</evidence>
<name>A5FYB9_ACICJ</name>
<dbReference type="GO" id="GO:0048038">
    <property type="term" value="F:quinone binding"/>
    <property type="evidence" value="ECO:0007669"/>
    <property type="project" value="UniProtKB-KW"/>
</dbReference>
<keyword evidence="17" id="KW-1185">Reference proteome</keyword>
<protein>
    <recommendedName>
        <fullName evidence="13">Sulfide-quinone reductase</fullName>
        <ecNumber evidence="12">1.8.5.4</ecNumber>
    </recommendedName>
    <alternativeName>
        <fullName evidence="14">Sulfide:quinone oxidoreductase</fullName>
    </alternativeName>
</protein>
<comment type="cofactor">
    <cofactor evidence="1">
        <name>FAD</name>
        <dbReference type="ChEBI" id="CHEBI:57692"/>
    </cofactor>
</comment>
<dbReference type="EMBL" id="CP000697">
    <property type="protein sequence ID" value="ABQ30601.1"/>
    <property type="molecule type" value="Genomic_DNA"/>
</dbReference>
<evidence type="ECO:0000256" key="11">
    <source>
        <dbReference type="ARBA" id="ARBA00060891"/>
    </source>
</evidence>
<dbReference type="Pfam" id="PF07992">
    <property type="entry name" value="Pyr_redox_2"/>
    <property type="match status" value="1"/>
</dbReference>
<dbReference type="KEGG" id="acr:Acry_1390"/>
<evidence type="ECO:0000256" key="7">
    <source>
        <dbReference type="ARBA" id="ARBA00023002"/>
    </source>
</evidence>
<keyword evidence="3" id="KW-0285">Flavoprotein</keyword>
<dbReference type="HOGENOM" id="CLU_030742_5_2_5"/>
<evidence type="ECO:0000256" key="13">
    <source>
        <dbReference type="ARBA" id="ARBA00071264"/>
    </source>
</evidence>
<keyword evidence="4" id="KW-0874">Quinone</keyword>
<dbReference type="PRINTS" id="PR00368">
    <property type="entry name" value="FADPNR"/>
</dbReference>
<dbReference type="STRING" id="349163.Acry_1390"/>
<evidence type="ECO:0000256" key="3">
    <source>
        <dbReference type="ARBA" id="ARBA00022630"/>
    </source>
</evidence>
<comment type="subcellular location">
    <subcellularLocation>
        <location evidence="2">Membrane</location>
        <topology evidence="2">Peripheral membrane protein</topology>
    </subcellularLocation>
</comment>
<dbReference type="SUPFAM" id="SSF51905">
    <property type="entry name" value="FAD/NAD(P)-binding domain"/>
    <property type="match status" value="2"/>
</dbReference>
<evidence type="ECO:0000256" key="8">
    <source>
        <dbReference type="ARBA" id="ARBA00023136"/>
    </source>
</evidence>
<dbReference type="EC" id="1.8.5.4" evidence="12"/>
<dbReference type="GO" id="GO:0070224">
    <property type="term" value="F:sulfide:quinone oxidoreductase activity"/>
    <property type="evidence" value="ECO:0007669"/>
    <property type="project" value="UniProtKB-EC"/>
</dbReference>
<evidence type="ECO:0000256" key="10">
    <source>
        <dbReference type="ARBA" id="ARBA00054727"/>
    </source>
</evidence>
<dbReference type="FunFam" id="3.50.50.100:FF:000017">
    <property type="entry name" value="Sulfide-quinone reductase"/>
    <property type="match status" value="1"/>
</dbReference>
<feature type="domain" description="FAD/NAD(P)-binding" evidence="15">
    <location>
        <begin position="3"/>
        <end position="302"/>
    </location>
</feature>
<comment type="similarity">
    <text evidence="11">Belongs to the SQRD family.</text>
</comment>
<keyword evidence="8" id="KW-0472">Membrane</keyword>
<evidence type="ECO:0000256" key="6">
    <source>
        <dbReference type="ARBA" id="ARBA00022827"/>
    </source>
</evidence>
<dbReference type="PANTHER" id="PTHR42913:SF6">
    <property type="entry name" value="SULFIDE-QUINONE REDUCTASE"/>
    <property type="match status" value="1"/>
</dbReference>
<comment type="function">
    <text evidence="10">Catalyzes the oxidation of hydrogen sulfide, with the help of a quinone. Consecutive reaction cycles lead to the accumulation of a polysulfide product on the active site Cys residues; these products are released when they exceed a critical length, typically as cyclooctasulfur.</text>
</comment>
<dbReference type="GO" id="GO:0016020">
    <property type="term" value="C:membrane"/>
    <property type="evidence" value="ECO:0007669"/>
    <property type="project" value="UniProtKB-SubCell"/>
</dbReference>
<evidence type="ECO:0000256" key="12">
    <source>
        <dbReference type="ARBA" id="ARBA00066453"/>
    </source>
</evidence>
<dbReference type="Proteomes" id="UP000000245">
    <property type="component" value="Chromosome"/>
</dbReference>
<dbReference type="Gene3D" id="3.50.50.100">
    <property type="match status" value="1"/>
</dbReference>
<accession>A5FYB9</accession>
<keyword evidence="7 16" id="KW-0560">Oxidoreductase</keyword>
<keyword evidence="5" id="KW-0547">Nucleotide-binding</keyword>
<dbReference type="InterPro" id="IPR051169">
    <property type="entry name" value="NADH-Q_oxidoreductase"/>
</dbReference>
<dbReference type="InterPro" id="IPR023753">
    <property type="entry name" value="FAD/NAD-binding_dom"/>
</dbReference>
<dbReference type="GO" id="GO:0019646">
    <property type="term" value="P:aerobic electron transport chain"/>
    <property type="evidence" value="ECO:0007669"/>
    <property type="project" value="TreeGrafter"/>
</dbReference>
<dbReference type="AlphaFoldDB" id="A5FYB9"/>
<dbReference type="RefSeq" id="WP_011942208.1">
    <property type="nucleotide sequence ID" value="NC_009484.1"/>
</dbReference>
<reference evidence="16 17" key="1">
    <citation type="submission" date="2007-05" db="EMBL/GenBank/DDBJ databases">
        <title>Complete sequence of chromosome of Acidiphilium cryptum JF-5.</title>
        <authorList>
            <consortium name="US DOE Joint Genome Institute"/>
            <person name="Copeland A."/>
            <person name="Lucas S."/>
            <person name="Lapidus A."/>
            <person name="Barry K."/>
            <person name="Detter J.C."/>
            <person name="Glavina del Rio T."/>
            <person name="Hammon N."/>
            <person name="Israni S."/>
            <person name="Dalin E."/>
            <person name="Tice H."/>
            <person name="Pitluck S."/>
            <person name="Sims D."/>
            <person name="Brettin T."/>
            <person name="Bruce D."/>
            <person name="Han C."/>
            <person name="Schmutz J."/>
            <person name="Larimer F."/>
            <person name="Land M."/>
            <person name="Hauser L."/>
            <person name="Kyrpides N."/>
            <person name="Kim E."/>
            <person name="Magnuson T."/>
            <person name="Richardson P."/>
        </authorList>
    </citation>
    <scope>NUCLEOTIDE SEQUENCE [LARGE SCALE GENOMIC DNA]</scope>
    <source>
        <strain evidence="16 17">JF-5</strain>
    </source>
</reference>
<dbReference type="GO" id="GO:0000166">
    <property type="term" value="F:nucleotide binding"/>
    <property type="evidence" value="ECO:0007669"/>
    <property type="project" value="UniProtKB-KW"/>
</dbReference>
<dbReference type="InterPro" id="IPR036188">
    <property type="entry name" value="FAD/NAD-bd_sf"/>
</dbReference>
<dbReference type="eggNOG" id="COG0446">
    <property type="taxonomic scope" value="Bacteria"/>
</dbReference>
<keyword evidence="6" id="KW-0274">FAD</keyword>
<evidence type="ECO:0000256" key="1">
    <source>
        <dbReference type="ARBA" id="ARBA00001974"/>
    </source>
</evidence>
<gene>
    <name evidence="16" type="ordered locus">Acry_1390</name>
</gene>
<evidence type="ECO:0000256" key="9">
    <source>
        <dbReference type="ARBA" id="ARBA00050821"/>
    </source>
</evidence>
<evidence type="ECO:0000313" key="17">
    <source>
        <dbReference type="Proteomes" id="UP000000245"/>
    </source>
</evidence>
<evidence type="ECO:0000259" key="15">
    <source>
        <dbReference type="Pfam" id="PF07992"/>
    </source>
</evidence>
<evidence type="ECO:0000313" key="16">
    <source>
        <dbReference type="EMBL" id="ABQ30601.1"/>
    </source>
</evidence>
<evidence type="ECO:0000256" key="14">
    <source>
        <dbReference type="ARBA" id="ARBA00081101"/>
    </source>
</evidence>
<sequence length="435" mass="47393">MAEIVVLGAGLGGTLAAFETAGQIRPEDRITLIGERNTFQFTPSNPWVAVGWRERADIEVSLDKVTRRKNIIFRTEGAARVHPAENRVELNGGESIPYDYLIIATGPELAFDEIPGCGPGQNTVSICQTDHAAAAFEAFERFCANPGPVVVGAVQGASCFGPAYEFAFILDRELRKRRLRSKVPMTFVTSEPYIGHLGLDGVGDTKSLMESELRHRHIKWITNAKIAAVDAEKVVAEEVGADGQTIATHELPSRFTMFLPAFRGVPALRGIEGLVNPRGFVLIDEHQRNQTYPNVFSVGVCVAIPPVGKTPVPVGVPKTGFMIESMVTATAHNIGALLRGEAPHARATWNAVCLADFGDGGVAFVAQPQIPPRDVNWASTGAWVHLAKVAFEKYFLRKIRAGESEPFYERFLMKQLNITKIHHNDRKPAKGAGHG</sequence>
<dbReference type="PANTHER" id="PTHR42913">
    <property type="entry name" value="APOPTOSIS-INDUCING FACTOR 1"/>
    <property type="match status" value="1"/>
</dbReference>
<proteinExistence type="inferred from homology"/>
<evidence type="ECO:0000256" key="2">
    <source>
        <dbReference type="ARBA" id="ARBA00004170"/>
    </source>
</evidence>
<comment type="catalytic activity">
    <reaction evidence="9">
        <text>n a quinone + n hydrogen sulfide + n H(+) = polysulfur(n-2) + n a quinol</text>
        <dbReference type="Rhea" id="RHEA:30239"/>
        <dbReference type="Rhea" id="RHEA-COMP:19475"/>
        <dbReference type="ChEBI" id="CHEBI:15378"/>
        <dbReference type="ChEBI" id="CHEBI:17909"/>
        <dbReference type="ChEBI" id="CHEBI:24646"/>
        <dbReference type="ChEBI" id="CHEBI:29919"/>
        <dbReference type="ChEBI" id="CHEBI:132124"/>
        <dbReference type="EC" id="1.8.5.4"/>
    </reaction>
</comment>
<organism evidence="16 17">
    <name type="scientific">Acidiphilium cryptum (strain JF-5)</name>
    <dbReference type="NCBI Taxonomy" id="349163"/>
    <lineage>
        <taxon>Bacteria</taxon>
        <taxon>Pseudomonadati</taxon>
        <taxon>Pseudomonadota</taxon>
        <taxon>Alphaproteobacteria</taxon>
        <taxon>Acetobacterales</taxon>
        <taxon>Acidocellaceae</taxon>
        <taxon>Acidiphilium</taxon>
    </lineage>
</organism>
<evidence type="ECO:0000256" key="5">
    <source>
        <dbReference type="ARBA" id="ARBA00022741"/>
    </source>
</evidence>